<proteinExistence type="predicted"/>
<evidence type="ECO:0000313" key="1">
    <source>
        <dbReference type="EMBL" id="CAG8780360.1"/>
    </source>
</evidence>
<organism evidence="1 2">
    <name type="scientific">Racocetra persica</name>
    <dbReference type="NCBI Taxonomy" id="160502"/>
    <lineage>
        <taxon>Eukaryota</taxon>
        <taxon>Fungi</taxon>
        <taxon>Fungi incertae sedis</taxon>
        <taxon>Mucoromycota</taxon>
        <taxon>Glomeromycotina</taxon>
        <taxon>Glomeromycetes</taxon>
        <taxon>Diversisporales</taxon>
        <taxon>Gigasporaceae</taxon>
        <taxon>Racocetra</taxon>
    </lineage>
</organism>
<feature type="non-terminal residue" evidence="1">
    <location>
        <position position="40"/>
    </location>
</feature>
<protein>
    <submittedName>
        <fullName evidence="1">21198_t:CDS:1</fullName>
    </submittedName>
</protein>
<dbReference type="Proteomes" id="UP000789920">
    <property type="component" value="Unassembled WGS sequence"/>
</dbReference>
<reference evidence="1" key="1">
    <citation type="submission" date="2021-06" db="EMBL/GenBank/DDBJ databases">
        <authorList>
            <person name="Kallberg Y."/>
            <person name="Tangrot J."/>
            <person name="Rosling A."/>
        </authorList>
    </citation>
    <scope>NUCLEOTIDE SEQUENCE</scope>
    <source>
        <strain evidence="1">MA461A</strain>
    </source>
</reference>
<gene>
    <name evidence="1" type="ORF">RPERSI_LOCUS17485</name>
</gene>
<evidence type="ECO:0000313" key="2">
    <source>
        <dbReference type="Proteomes" id="UP000789920"/>
    </source>
</evidence>
<dbReference type="EMBL" id="CAJVQC010044841">
    <property type="protein sequence ID" value="CAG8780360.1"/>
    <property type="molecule type" value="Genomic_DNA"/>
</dbReference>
<name>A0ACA9R7K5_9GLOM</name>
<comment type="caution">
    <text evidence="1">The sequence shown here is derived from an EMBL/GenBank/DDBJ whole genome shotgun (WGS) entry which is preliminary data.</text>
</comment>
<keyword evidence="2" id="KW-1185">Reference proteome</keyword>
<accession>A0ACA9R7K5</accession>
<feature type="non-terminal residue" evidence="1">
    <location>
        <position position="1"/>
    </location>
</feature>
<sequence length="40" mass="4743">QQPNIQNRQQNIEEEKVASNRVPEIAEIEFIDKEETAFEK</sequence>